<dbReference type="InterPro" id="IPR051082">
    <property type="entry name" value="Pentapeptide-BTB/POZ_domain"/>
</dbReference>
<accession>A0A8J3N7R2</accession>
<dbReference type="Gene3D" id="2.160.20.80">
    <property type="entry name" value="E3 ubiquitin-protein ligase SopA"/>
    <property type="match status" value="1"/>
</dbReference>
<dbReference type="InterPro" id="IPR001646">
    <property type="entry name" value="5peptide_repeat"/>
</dbReference>
<dbReference type="GO" id="GO:0007165">
    <property type="term" value="P:signal transduction"/>
    <property type="evidence" value="ECO:0007669"/>
    <property type="project" value="InterPro"/>
</dbReference>
<dbReference type="EMBL" id="BNJK01000002">
    <property type="protein sequence ID" value="GHO98888.1"/>
    <property type="molecule type" value="Genomic_DNA"/>
</dbReference>
<dbReference type="SMART" id="SM00255">
    <property type="entry name" value="TIR"/>
    <property type="match status" value="1"/>
</dbReference>
<dbReference type="AlphaFoldDB" id="A0A8J3N7R2"/>
<dbReference type="InterPro" id="IPR035897">
    <property type="entry name" value="Toll_tir_struct_dom_sf"/>
</dbReference>
<dbReference type="PROSITE" id="PS50104">
    <property type="entry name" value="TIR"/>
    <property type="match status" value="1"/>
</dbReference>
<feature type="domain" description="TIR" evidence="1">
    <location>
        <begin position="199"/>
        <end position="340"/>
    </location>
</feature>
<evidence type="ECO:0000313" key="2">
    <source>
        <dbReference type="EMBL" id="GHO98888.1"/>
    </source>
</evidence>
<dbReference type="Proteomes" id="UP000597444">
    <property type="component" value="Unassembled WGS sequence"/>
</dbReference>
<proteinExistence type="predicted"/>
<comment type="caution">
    <text evidence="2">The sequence shown here is derived from an EMBL/GenBank/DDBJ whole genome shotgun (WGS) entry which is preliminary data.</text>
</comment>
<dbReference type="Pfam" id="PF00805">
    <property type="entry name" value="Pentapeptide"/>
    <property type="match status" value="2"/>
</dbReference>
<dbReference type="PANTHER" id="PTHR14136">
    <property type="entry name" value="BTB_POZ DOMAIN-CONTAINING PROTEIN KCTD9"/>
    <property type="match status" value="1"/>
</dbReference>
<protein>
    <recommendedName>
        <fullName evidence="1">TIR domain-containing protein</fullName>
    </recommendedName>
</protein>
<organism evidence="2 3">
    <name type="scientific">Reticulibacter mediterranei</name>
    <dbReference type="NCBI Taxonomy" id="2778369"/>
    <lineage>
        <taxon>Bacteria</taxon>
        <taxon>Bacillati</taxon>
        <taxon>Chloroflexota</taxon>
        <taxon>Ktedonobacteria</taxon>
        <taxon>Ktedonobacterales</taxon>
        <taxon>Reticulibacteraceae</taxon>
        <taxon>Reticulibacter</taxon>
    </lineage>
</organism>
<dbReference type="SUPFAM" id="SSF52200">
    <property type="entry name" value="Toll/Interleukin receptor TIR domain"/>
    <property type="match status" value="1"/>
</dbReference>
<evidence type="ECO:0000259" key="1">
    <source>
        <dbReference type="PROSITE" id="PS50104"/>
    </source>
</evidence>
<gene>
    <name evidence="2" type="ORF">KSF_089360</name>
</gene>
<name>A0A8J3N7R2_9CHLR</name>
<reference evidence="2" key="1">
    <citation type="submission" date="2020-10" db="EMBL/GenBank/DDBJ databases">
        <title>Taxonomic study of unclassified bacteria belonging to the class Ktedonobacteria.</title>
        <authorList>
            <person name="Yabe S."/>
            <person name="Wang C.M."/>
            <person name="Zheng Y."/>
            <person name="Sakai Y."/>
            <person name="Cavaletti L."/>
            <person name="Monciardini P."/>
            <person name="Donadio S."/>
        </authorList>
    </citation>
    <scope>NUCLEOTIDE SEQUENCE</scope>
    <source>
        <strain evidence="2">ID150040</strain>
    </source>
</reference>
<dbReference type="SUPFAM" id="SSF141571">
    <property type="entry name" value="Pentapeptide repeat-like"/>
    <property type="match status" value="1"/>
</dbReference>
<dbReference type="Gene3D" id="3.40.50.10140">
    <property type="entry name" value="Toll/interleukin-1 receptor homology (TIR) domain"/>
    <property type="match status" value="1"/>
</dbReference>
<dbReference type="PANTHER" id="PTHR14136:SF17">
    <property type="entry name" value="BTB_POZ DOMAIN-CONTAINING PROTEIN KCTD9"/>
    <property type="match status" value="1"/>
</dbReference>
<sequence length="348" mass="39545">MVEVDDMANEEHVKILRQGVAVWNEWRKKYPEVRPDLSSDAFDDFNKVGRNNLVGINLQGANLQGIDFSFASLRAASFGSAKLNGANLSRADLLFASLNFADISGANLYEANISYADLSGANLYEANFAEAKVEWTIFGAVDLQSVKGLETVFHLKPSIISVDTLERSRGNIPEAFLQGAGVSDNFIAYVRSLVATPIEYYTCFISYSSKDHDFAERLYADLQHKGVRCWFAPEDMKIGDKIRPRIDESIRMYDKLLLVLSEHSICSEWVEHEVEMALAKERAKKQTVLFPVRLDNAILEMNQDGWPSEVRHTRHIGNFEHWKNHNQYQNSFQRLLRDLQSGKISNEE</sequence>
<keyword evidence="3" id="KW-1185">Reference proteome</keyword>
<dbReference type="InterPro" id="IPR000157">
    <property type="entry name" value="TIR_dom"/>
</dbReference>
<evidence type="ECO:0000313" key="3">
    <source>
        <dbReference type="Proteomes" id="UP000597444"/>
    </source>
</evidence>
<dbReference type="Pfam" id="PF13676">
    <property type="entry name" value="TIR_2"/>
    <property type="match status" value="1"/>
</dbReference>